<dbReference type="GO" id="GO:0010513">
    <property type="term" value="P:positive regulation of phosphatidylinositol biosynthetic process"/>
    <property type="evidence" value="ECO:0007669"/>
    <property type="project" value="TreeGrafter"/>
</dbReference>
<dbReference type="PANTHER" id="PTHR28258">
    <property type="entry name" value="VACUOLAR SEGREGATION PROTEIN 7"/>
    <property type="match status" value="1"/>
</dbReference>
<gene>
    <name evidence="2" type="primary">VAC7</name>
    <name evidence="2" type="ORF">IWQ62_005820</name>
</gene>
<dbReference type="GO" id="GO:0000011">
    <property type="term" value="P:vacuole inheritance"/>
    <property type="evidence" value="ECO:0007669"/>
    <property type="project" value="TreeGrafter"/>
</dbReference>
<dbReference type="GO" id="GO:0070772">
    <property type="term" value="C:PAS complex"/>
    <property type="evidence" value="ECO:0007669"/>
    <property type="project" value="TreeGrafter"/>
</dbReference>
<sequence length="734" mass="79562">MGDSPRHKTMLTQLTDLDDHELDEQAGLFLRNDTGHTMAAGTAGSSDTTVTQLGPGKDSLAHPETGDLGTSGTIPPQGRTVQATPFFQPSQVFPDMMDVASMVDRNAALHPRHSSSHRLSRLSSYGWNLPTSSMNLYYTHGGGLATPSLPHSPAAVGSHTGDSQFTRFSGDPKTVESRLLPADTETSTTVGGFDVPGESLSTVGGFPHETSGRPESVLRRNPSANSMPPNESNRHLRVEAAEAKGGPRPPLKRKPRKSRYTDEGDQEQFIYRYTRPRPFSVAHDMPSDSHLAEDRVPRSSGALEQRWSIMGSGTSDAWRNVAAAHNNQYTGGGNGPSYPAGEYDDAVPSEFGSPSLASGEGPPLRKDRRVMSTSYSESPTPAHRSLAPSRALTSVDGLVPRGRNRRSKYFNPSIYGSIDDLAETVPLFRRHRYPSDAAPTSPRNLCWQVSYTLAVGIMLLLAFGTAVLLFNLSSTPLTDVGIIGVTNVLAAEKQLMFDMHVTGSNGNVRDIEMEAIDLSIFATPVPVKNHTQPDPTQPDEPPVGNLTQFTVVNPALFLGTVTDLTDPILFSSGSFWGPHTSIVTTQLRLKSPGASDNDDKDQSMVNLLAVSIPSSTTHSTTLLPSSTSSSPPPSNPEPTSTPTPTPTPTPSPPHTPDESDAERWARIILKPYDLTVRGTLRYSLWFKPHVIRLCFIQRVDPTLDADSMTVEALRERSRKYLFTASECDKEDHPS</sequence>
<feature type="compositionally biased region" description="Low complexity" evidence="1">
    <location>
        <begin position="616"/>
        <end position="629"/>
    </location>
</feature>
<evidence type="ECO:0000313" key="3">
    <source>
        <dbReference type="Proteomes" id="UP001150925"/>
    </source>
</evidence>
<feature type="compositionally biased region" description="Polar residues" evidence="1">
    <location>
        <begin position="222"/>
        <end position="231"/>
    </location>
</feature>
<dbReference type="AlphaFoldDB" id="A0A9W8AHY8"/>
<protein>
    <submittedName>
        <fullName evidence="2">Vacuolar inheritance and morphology protein</fullName>
    </submittedName>
</protein>
<feature type="region of interest" description="Disordered" evidence="1">
    <location>
        <begin position="616"/>
        <end position="660"/>
    </location>
</feature>
<dbReference type="Proteomes" id="UP001150925">
    <property type="component" value="Unassembled WGS sequence"/>
</dbReference>
<proteinExistence type="predicted"/>
<feature type="region of interest" description="Disordered" evidence="1">
    <location>
        <begin position="183"/>
        <end position="269"/>
    </location>
</feature>
<dbReference type="GO" id="GO:1903778">
    <property type="term" value="P:protein localization to vacuolar membrane"/>
    <property type="evidence" value="ECO:0007669"/>
    <property type="project" value="TreeGrafter"/>
</dbReference>
<feature type="compositionally biased region" description="Pro residues" evidence="1">
    <location>
        <begin position="630"/>
        <end position="654"/>
    </location>
</feature>
<keyword evidence="3" id="KW-1185">Reference proteome</keyword>
<feature type="region of interest" description="Disordered" evidence="1">
    <location>
        <begin position="39"/>
        <end position="77"/>
    </location>
</feature>
<dbReference type="EMBL" id="JANBPY010002655">
    <property type="protein sequence ID" value="KAJ1954173.1"/>
    <property type="molecule type" value="Genomic_DNA"/>
</dbReference>
<evidence type="ECO:0000313" key="2">
    <source>
        <dbReference type="EMBL" id="KAJ1954173.1"/>
    </source>
</evidence>
<dbReference type="OrthoDB" id="1204at2759"/>
<dbReference type="InterPro" id="IPR024260">
    <property type="entry name" value="Vac7"/>
</dbReference>
<feature type="region of interest" description="Disordered" evidence="1">
    <location>
        <begin position="329"/>
        <end position="389"/>
    </location>
</feature>
<evidence type="ECO:0000256" key="1">
    <source>
        <dbReference type="SAM" id="MobiDB-lite"/>
    </source>
</evidence>
<comment type="caution">
    <text evidence="2">The sequence shown here is derived from an EMBL/GenBank/DDBJ whole genome shotgun (WGS) entry which is preliminary data.</text>
</comment>
<feature type="compositionally biased region" description="Polar residues" evidence="1">
    <location>
        <begin position="43"/>
        <end position="52"/>
    </location>
</feature>
<reference evidence="2" key="1">
    <citation type="submission" date="2022-07" db="EMBL/GenBank/DDBJ databases">
        <title>Phylogenomic reconstructions and comparative analyses of Kickxellomycotina fungi.</title>
        <authorList>
            <person name="Reynolds N.K."/>
            <person name="Stajich J.E."/>
            <person name="Barry K."/>
            <person name="Grigoriev I.V."/>
            <person name="Crous P."/>
            <person name="Smith M.E."/>
        </authorList>
    </citation>
    <scope>NUCLEOTIDE SEQUENCE</scope>
    <source>
        <strain evidence="2">RSA 1196</strain>
    </source>
</reference>
<feature type="compositionally biased region" description="Polar residues" evidence="1">
    <location>
        <begin position="68"/>
        <end position="77"/>
    </location>
</feature>
<dbReference type="Pfam" id="PF12751">
    <property type="entry name" value="Vac7"/>
    <property type="match status" value="1"/>
</dbReference>
<dbReference type="GO" id="GO:0000329">
    <property type="term" value="C:fungal-type vacuole membrane"/>
    <property type="evidence" value="ECO:0007669"/>
    <property type="project" value="TreeGrafter"/>
</dbReference>
<feature type="compositionally biased region" description="Basic and acidic residues" evidence="1">
    <location>
        <begin position="232"/>
        <end position="242"/>
    </location>
</feature>
<name>A0A9W8AHY8_9FUNG</name>
<dbReference type="PANTHER" id="PTHR28258:SF1">
    <property type="entry name" value="VACUOLAR SEGREGATION PROTEIN 7"/>
    <property type="match status" value="1"/>
</dbReference>
<accession>A0A9W8AHY8</accession>
<organism evidence="2 3">
    <name type="scientific">Dispira parvispora</name>
    <dbReference type="NCBI Taxonomy" id="1520584"/>
    <lineage>
        <taxon>Eukaryota</taxon>
        <taxon>Fungi</taxon>
        <taxon>Fungi incertae sedis</taxon>
        <taxon>Zoopagomycota</taxon>
        <taxon>Kickxellomycotina</taxon>
        <taxon>Dimargaritomycetes</taxon>
        <taxon>Dimargaritales</taxon>
        <taxon>Dimargaritaceae</taxon>
        <taxon>Dispira</taxon>
    </lineage>
</organism>